<dbReference type="PROSITE" id="PS50927">
    <property type="entry name" value="BULB_LECTIN"/>
    <property type="match status" value="1"/>
</dbReference>
<comment type="caution">
    <text evidence="17">Lacks conserved residue(s) required for the propagation of feature annotation.</text>
</comment>
<evidence type="ECO:0000256" key="4">
    <source>
        <dbReference type="ARBA" id="ARBA00022679"/>
    </source>
</evidence>
<evidence type="ECO:0000256" key="11">
    <source>
        <dbReference type="ARBA" id="ARBA00023136"/>
    </source>
</evidence>
<dbReference type="InterPro" id="IPR024171">
    <property type="entry name" value="SRK-like_kinase"/>
</dbReference>
<dbReference type="GO" id="GO:0016020">
    <property type="term" value="C:membrane"/>
    <property type="evidence" value="ECO:0007669"/>
    <property type="project" value="UniProtKB-SubCell"/>
</dbReference>
<dbReference type="GO" id="GO:0048544">
    <property type="term" value="P:recognition of pollen"/>
    <property type="evidence" value="ECO:0007669"/>
    <property type="project" value="InterPro"/>
</dbReference>
<dbReference type="CDD" id="cd00028">
    <property type="entry name" value="B_lectin"/>
    <property type="match status" value="1"/>
</dbReference>
<dbReference type="Pfam" id="PF11883">
    <property type="entry name" value="DUF3403"/>
    <property type="match status" value="1"/>
</dbReference>
<dbReference type="PIRSF" id="PIRSF000641">
    <property type="entry name" value="SRK"/>
    <property type="match status" value="1"/>
</dbReference>
<keyword evidence="10 18" id="KW-1133">Transmembrane helix</keyword>
<evidence type="ECO:0000256" key="14">
    <source>
        <dbReference type="ARBA" id="ARBA00047899"/>
    </source>
</evidence>
<feature type="chain" id="PRO_5035171525" description="Receptor-like serine/threonine-protein kinase" evidence="19">
    <location>
        <begin position="20"/>
        <end position="794"/>
    </location>
</feature>
<evidence type="ECO:0000256" key="8">
    <source>
        <dbReference type="ARBA" id="ARBA00022777"/>
    </source>
</evidence>
<dbReference type="Proteomes" id="UP000734854">
    <property type="component" value="Unassembled WGS sequence"/>
</dbReference>
<protein>
    <recommendedName>
        <fullName evidence="16">Receptor-like serine/threonine-protein kinase</fullName>
        <ecNumber evidence="16">2.7.11.1</ecNumber>
    </recommendedName>
</protein>
<dbReference type="Gene3D" id="2.90.10.10">
    <property type="entry name" value="Bulb-type lectin domain"/>
    <property type="match status" value="1"/>
</dbReference>
<dbReference type="FunFam" id="3.30.200.20:FF:000195">
    <property type="entry name" value="G-type lectin S-receptor-like serine/threonine-protein kinase"/>
    <property type="match status" value="1"/>
</dbReference>
<evidence type="ECO:0000256" key="2">
    <source>
        <dbReference type="ARBA" id="ARBA00022527"/>
    </source>
</evidence>
<evidence type="ECO:0000256" key="10">
    <source>
        <dbReference type="ARBA" id="ARBA00022989"/>
    </source>
</evidence>
<dbReference type="SMART" id="SM00108">
    <property type="entry name" value="B_lectin"/>
    <property type="match status" value="1"/>
</dbReference>
<comment type="similarity">
    <text evidence="16">Belongs to the protein kinase superfamily. Ser/Thr protein kinase family.</text>
</comment>
<keyword evidence="4 16" id="KW-0808">Transferase</keyword>
<keyword evidence="11 18" id="KW-0472">Membrane</keyword>
<keyword evidence="7 16" id="KW-0547">Nucleotide-binding</keyword>
<evidence type="ECO:0000256" key="18">
    <source>
        <dbReference type="SAM" id="Phobius"/>
    </source>
</evidence>
<dbReference type="Gene3D" id="3.30.200.20">
    <property type="entry name" value="Phosphorylase Kinase, domain 1"/>
    <property type="match status" value="1"/>
</dbReference>
<dbReference type="CDD" id="cd01098">
    <property type="entry name" value="PAN_AP_plant"/>
    <property type="match status" value="1"/>
</dbReference>
<evidence type="ECO:0000259" key="22">
    <source>
        <dbReference type="PROSITE" id="PS50927"/>
    </source>
</evidence>
<dbReference type="PROSITE" id="PS50011">
    <property type="entry name" value="PROTEIN_KINASE_DOM"/>
    <property type="match status" value="1"/>
</dbReference>
<dbReference type="AlphaFoldDB" id="A0A8J5LMP9"/>
<keyword evidence="3 17" id="KW-0245">EGF-like domain</keyword>
<feature type="domain" description="Apple" evidence="23">
    <location>
        <begin position="341"/>
        <end position="426"/>
    </location>
</feature>
<evidence type="ECO:0000256" key="12">
    <source>
        <dbReference type="ARBA" id="ARBA00023157"/>
    </source>
</evidence>
<dbReference type="InterPro" id="IPR001480">
    <property type="entry name" value="Bulb-type_lectin_dom"/>
</dbReference>
<dbReference type="InterPro" id="IPR000719">
    <property type="entry name" value="Prot_kinase_dom"/>
</dbReference>
<dbReference type="PANTHER" id="PTHR32444:SF183">
    <property type="entry name" value="APPLE DOMAIN-CONTAINING PROTEIN"/>
    <property type="match status" value="1"/>
</dbReference>
<dbReference type="InterPro" id="IPR008271">
    <property type="entry name" value="Ser/Thr_kinase_AS"/>
</dbReference>
<dbReference type="PANTHER" id="PTHR32444">
    <property type="entry name" value="BULB-TYPE LECTIN DOMAIN-CONTAINING PROTEIN"/>
    <property type="match status" value="1"/>
</dbReference>
<feature type="domain" description="Protein kinase" evidence="20">
    <location>
        <begin position="503"/>
        <end position="794"/>
    </location>
</feature>
<dbReference type="InterPro" id="IPR021820">
    <property type="entry name" value="S-locus_recpt_kinase_C"/>
</dbReference>
<dbReference type="SUPFAM" id="SSF56112">
    <property type="entry name" value="Protein kinase-like (PK-like)"/>
    <property type="match status" value="1"/>
</dbReference>
<dbReference type="Gene3D" id="1.10.510.10">
    <property type="entry name" value="Transferase(Phosphotransferase) domain 1"/>
    <property type="match status" value="1"/>
</dbReference>
<keyword evidence="12" id="KW-1015">Disulfide bond</keyword>
<dbReference type="Pfam" id="PF00954">
    <property type="entry name" value="S_locus_glycop"/>
    <property type="match status" value="1"/>
</dbReference>
<keyword evidence="5 18" id="KW-0812">Transmembrane</keyword>
<dbReference type="GO" id="GO:0004674">
    <property type="term" value="F:protein serine/threonine kinase activity"/>
    <property type="evidence" value="ECO:0007669"/>
    <property type="project" value="UniProtKB-KW"/>
</dbReference>
<evidence type="ECO:0000259" key="21">
    <source>
        <dbReference type="PROSITE" id="PS50026"/>
    </source>
</evidence>
<comment type="catalytic activity">
    <reaction evidence="15 16">
        <text>L-seryl-[protein] + ATP = O-phospho-L-seryl-[protein] + ADP + H(+)</text>
        <dbReference type="Rhea" id="RHEA:17989"/>
        <dbReference type="Rhea" id="RHEA-COMP:9863"/>
        <dbReference type="Rhea" id="RHEA-COMP:11604"/>
        <dbReference type="ChEBI" id="CHEBI:15378"/>
        <dbReference type="ChEBI" id="CHEBI:29999"/>
        <dbReference type="ChEBI" id="CHEBI:30616"/>
        <dbReference type="ChEBI" id="CHEBI:83421"/>
        <dbReference type="ChEBI" id="CHEBI:456216"/>
        <dbReference type="EC" id="2.7.11.1"/>
    </reaction>
</comment>
<dbReference type="InterPro" id="IPR001245">
    <property type="entry name" value="Ser-Thr/Tyr_kinase_cat_dom"/>
</dbReference>
<gene>
    <name evidence="24" type="ORF">ZIOFF_015768</name>
</gene>
<evidence type="ECO:0000256" key="7">
    <source>
        <dbReference type="ARBA" id="ARBA00022741"/>
    </source>
</evidence>
<dbReference type="SMART" id="SM00473">
    <property type="entry name" value="PAN_AP"/>
    <property type="match status" value="1"/>
</dbReference>
<evidence type="ECO:0000256" key="5">
    <source>
        <dbReference type="ARBA" id="ARBA00022692"/>
    </source>
</evidence>
<feature type="domain" description="Bulb-type lectin" evidence="22">
    <location>
        <begin position="20"/>
        <end position="146"/>
    </location>
</feature>
<dbReference type="InterPro" id="IPR011009">
    <property type="entry name" value="Kinase-like_dom_sf"/>
</dbReference>
<accession>A0A8J5LMP9</accession>
<dbReference type="FunFam" id="1.10.510.10:FF:001023">
    <property type="entry name" value="Os07g0541700 protein"/>
    <property type="match status" value="1"/>
</dbReference>
<evidence type="ECO:0000259" key="23">
    <source>
        <dbReference type="PROSITE" id="PS50948"/>
    </source>
</evidence>
<evidence type="ECO:0000313" key="24">
    <source>
        <dbReference type="EMBL" id="KAG6525797.1"/>
    </source>
</evidence>
<feature type="domain" description="EGF-like" evidence="21">
    <location>
        <begin position="285"/>
        <end position="321"/>
    </location>
</feature>
<evidence type="ECO:0000313" key="25">
    <source>
        <dbReference type="Proteomes" id="UP000734854"/>
    </source>
</evidence>
<evidence type="ECO:0000256" key="6">
    <source>
        <dbReference type="ARBA" id="ARBA00022729"/>
    </source>
</evidence>
<dbReference type="SUPFAM" id="SSF51110">
    <property type="entry name" value="alpha-D-mannose-specific plant lectins"/>
    <property type="match status" value="1"/>
</dbReference>
<sequence>MVRIIFLLFSAILFSFSTADDTLTPGRPLTDDSEASLISVGGKFQLGFFSPVGSSNRYVGIWFCNVSVDSVVWIANRRRPIASKSGILSLTANGTLLIADGNGNGTTVYWSSSTEVSVANPVAQLLDDANLVVREAGGDQNTYPAWQSHDFPTNIHLPGMKLGWNLTSGFNRQLTAWTSATDPAPGIYTLGIEKQGNAQEFVWQGTQPRWRSGPWNGLYFSGVPTIELDSLLRQEFVVDEQEVAAWFTVGNPSVILRSVLMPDGLLRSESWIEETQTWNVRAYVPMDRCDSFYACGPNAVCYPNAWPLCQCLPGFRPRNPQNWDVIGNPSDGCVRTTALDCQNGTDRFFQQSSVKLPDTTASAVNRSMSLEDCRSWCLRNCSCTAYASANLSTGSESGCMIWTSGLADIKFLYGSSSPQPLYVRLAAADLVTATEPMESGQRRMLTIIISVSCVAVLFFVCVACCVWAAKKKKKNRADEEVEEENLNLPLFDLGTIAEATGNFCMDNKLGEGGFGPVYKGKLKEGQEIAVKRLSKTSMQGTDEFKNEVMVIAKLQHRNLVRLLGCCVQGGERMLIYEYMLNGSLDTFLFGWLAKSLMIHKTHVRLICKIFDFLLACYRPDRDKCRLLDWRMRYNIILGIARGLLYLHHDSRYRIIHRDLKTSNILLDKDMNPKISDFGMAKLFGGDETTGNTKRVIWSLWKENRTSEIVHDSICHSLSFDEVLTCIKVGLLCVQERPEDRPIMCFVLQMLVSNSSLLPEPKQPGFVVTSNQIDNDSSGALLSINRLSVIILEGR</sequence>
<evidence type="ECO:0000256" key="1">
    <source>
        <dbReference type="ARBA" id="ARBA00004479"/>
    </source>
</evidence>
<evidence type="ECO:0000256" key="16">
    <source>
        <dbReference type="PIRNR" id="PIRNR000641"/>
    </source>
</evidence>
<evidence type="ECO:0000256" key="9">
    <source>
        <dbReference type="ARBA" id="ARBA00022840"/>
    </source>
</evidence>
<dbReference type="PROSITE" id="PS00108">
    <property type="entry name" value="PROTEIN_KINASE_ST"/>
    <property type="match status" value="1"/>
</dbReference>
<keyword evidence="25" id="KW-1185">Reference proteome</keyword>
<comment type="catalytic activity">
    <reaction evidence="14 16">
        <text>L-threonyl-[protein] + ATP = O-phospho-L-threonyl-[protein] + ADP + H(+)</text>
        <dbReference type="Rhea" id="RHEA:46608"/>
        <dbReference type="Rhea" id="RHEA-COMP:11060"/>
        <dbReference type="Rhea" id="RHEA-COMP:11605"/>
        <dbReference type="ChEBI" id="CHEBI:15378"/>
        <dbReference type="ChEBI" id="CHEBI:30013"/>
        <dbReference type="ChEBI" id="CHEBI:30616"/>
        <dbReference type="ChEBI" id="CHEBI:61977"/>
        <dbReference type="ChEBI" id="CHEBI:456216"/>
        <dbReference type="EC" id="2.7.11.1"/>
    </reaction>
</comment>
<dbReference type="InterPro" id="IPR000742">
    <property type="entry name" value="EGF"/>
</dbReference>
<keyword evidence="13" id="KW-0325">Glycoprotein</keyword>
<keyword evidence="9 16" id="KW-0067">ATP-binding</keyword>
<dbReference type="Pfam" id="PF01453">
    <property type="entry name" value="B_lectin"/>
    <property type="match status" value="1"/>
</dbReference>
<evidence type="ECO:0000256" key="13">
    <source>
        <dbReference type="ARBA" id="ARBA00023180"/>
    </source>
</evidence>
<evidence type="ECO:0000259" key="20">
    <source>
        <dbReference type="PROSITE" id="PS50011"/>
    </source>
</evidence>
<dbReference type="InterPro" id="IPR000858">
    <property type="entry name" value="S_locus_glycoprot_dom"/>
</dbReference>
<comment type="subcellular location">
    <subcellularLocation>
        <location evidence="1">Membrane</location>
        <topology evidence="1">Single-pass type I membrane protein</topology>
    </subcellularLocation>
</comment>
<dbReference type="SMART" id="SM00220">
    <property type="entry name" value="S_TKc"/>
    <property type="match status" value="1"/>
</dbReference>
<dbReference type="EC" id="2.7.11.1" evidence="16"/>
<evidence type="ECO:0000256" key="3">
    <source>
        <dbReference type="ARBA" id="ARBA00022536"/>
    </source>
</evidence>
<comment type="caution">
    <text evidence="24">The sequence shown here is derived from an EMBL/GenBank/DDBJ whole genome shotgun (WGS) entry which is preliminary data.</text>
</comment>
<keyword evidence="2 16" id="KW-0723">Serine/threonine-protein kinase</keyword>
<dbReference type="EMBL" id="JACMSC010000004">
    <property type="protein sequence ID" value="KAG6525797.1"/>
    <property type="molecule type" value="Genomic_DNA"/>
</dbReference>
<dbReference type="PROSITE" id="PS50026">
    <property type="entry name" value="EGF_3"/>
    <property type="match status" value="1"/>
</dbReference>
<keyword evidence="6 19" id="KW-0732">Signal</keyword>
<proteinExistence type="inferred from homology"/>
<keyword evidence="8 16" id="KW-0418">Kinase</keyword>
<dbReference type="InterPro" id="IPR036426">
    <property type="entry name" value="Bulb-type_lectin_dom_sf"/>
</dbReference>
<dbReference type="GO" id="GO:0005524">
    <property type="term" value="F:ATP binding"/>
    <property type="evidence" value="ECO:0007669"/>
    <property type="project" value="UniProtKB-KW"/>
</dbReference>
<reference evidence="24 25" key="1">
    <citation type="submission" date="2020-08" db="EMBL/GenBank/DDBJ databases">
        <title>Plant Genome Project.</title>
        <authorList>
            <person name="Zhang R.-G."/>
        </authorList>
    </citation>
    <scope>NUCLEOTIDE SEQUENCE [LARGE SCALE GENOMIC DNA]</scope>
    <source>
        <tissue evidence="24">Rhizome</tissue>
    </source>
</reference>
<name>A0A8J5LMP9_ZINOF</name>
<feature type="signal peptide" evidence="19">
    <location>
        <begin position="1"/>
        <end position="19"/>
    </location>
</feature>
<evidence type="ECO:0000256" key="15">
    <source>
        <dbReference type="ARBA" id="ARBA00048679"/>
    </source>
</evidence>
<dbReference type="PROSITE" id="PS50948">
    <property type="entry name" value="PAN"/>
    <property type="match status" value="1"/>
</dbReference>
<dbReference type="Gene3D" id="3.50.4.10">
    <property type="entry name" value="Hepatocyte Growth Factor"/>
    <property type="match status" value="1"/>
</dbReference>
<dbReference type="GO" id="GO:0051707">
    <property type="term" value="P:response to other organism"/>
    <property type="evidence" value="ECO:0007669"/>
    <property type="project" value="UniProtKB-ARBA"/>
</dbReference>
<organism evidence="24 25">
    <name type="scientific">Zingiber officinale</name>
    <name type="common">Ginger</name>
    <name type="synonym">Amomum zingiber</name>
    <dbReference type="NCBI Taxonomy" id="94328"/>
    <lineage>
        <taxon>Eukaryota</taxon>
        <taxon>Viridiplantae</taxon>
        <taxon>Streptophyta</taxon>
        <taxon>Embryophyta</taxon>
        <taxon>Tracheophyta</taxon>
        <taxon>Spermatophyta</taxon>
        <taxon>Magnoliopsida</taxon>
        <taxon>Liliopsida</taxon>
        <taxon>Zingiberales</taxon>
        <taxon>Zingiberaceae</taxon>
        <taxon>Zingiber</taxon>
    </lineage>
</organism>
<evidence type="ECO:0000256" key="17">
    <source>
        <dbReference type="PROSITE-ProRule" id="PRU00076"/>
    </source>
</evidence>
<feature type="transmembrane region" description="Helical" evidence="18">
    <location>
        <begin position="444"/>
        <end position="469"/>
    </location>
</feature>
<dbReference type="Pfam" id="PF08276">
    <property type="entry name" value="PAN_2"/>
    <property type="match status" value="1"/>
</dbReference>
<dbReference type="InterPro" id="IPR003609">
    <property type="entry name" value="Pan_app"/>
</dbReference>
<dbReference type="Pfam" id="PF07714">
    <property type="entry name" value="PK_Tyr_Ser-Thr"/>
    <property type="match status" value="1"/>
</dbReference>
<evidence type="ECO:0000256" key="19">
    <source>
        <dbReference type="SAM" id="SignalP"/>
    </source>
</evidence>